<feature type="region of interest" description="Disordered" evidence="13">
    <location>
        <begin position="2509"/>
        <end position="2593"/>
    </location>
</feature>
<evidence type="ECO:0000256" key="10">
    <source>
        <dbReference type="ARBA" id="ARBA00023180"/>
    </source>
</evidence>
<keyword evidence="10" id="KW-0325">Glycoprotein</keyword>
<dbReference type="RefSeq" id="XP_035700318.1">
    <property type="nucleotide sequence ID" value="XM_035844425.1"/>
</dbReference>
<dbReference type="InterPro" id="IPR008969">
    <property type="entry name" value="CarboxyPept-like_regulatory"/>
</dbReference>
<dbReference type="CDD" id="cd00055">
    <property type="entry name" value="EGF_Lam"/>
    <property type="match status" value="2"/>
</dbReference>
<dbReference type="GO" id="GO:0048666">
    <property type="term" value="P:neuron development"/>
    <property type="evidence" value="ECO:0000318"/>
    <property type="project" value="GO_Central"/>
</dbReference>
<feature type="compositionally biased region" description="Gly residues" evidence="13">
    <location>
        <begin position="2519"/>
        <end position="2575"/>
    </location>
</feature>
<dbReference type="KEGG" id="bfo:118432805"/>
<dbReference type="InterPro" id="IPR023346">
    <property type="entry name" value="Lysozyme-like_dom_sf"/>
</dbReference>
<feature type="region of interest" description="Disordered" evidence="13">
    <location>
        <begin position="79"/>
        <end position="138"/>
    </location>
</feature>
<dbReference type="SUPFAM" id="SSF63829">
    <property type="entry name" value="Calcium-dependent phosphotriesterase"/>
    <property type="match status" value="1"/>
</dbReference>
<dbReference type="OrthoDB" id="192253at2759"/>
<feature type="compositionally biased region" description="Low complexity" evidence="13">
    <location>
        <begin position="92"/>
        <end position="107"/>
    </location>
</feature>
<dbReference type="SUPFAM" id="SSF53955">
    <property type="entry name" value="Lysozyme-like"/>
    <property type="match status" value="1"/>
</dbReference>
<dbReference type="CDD" id="cd01021">
    <property type="entry name" value="GEWL"/>
    <property type="match status" value="1"/>
</dbReference>
<evidence type="ECO:0000256" key="12">
    <source>
        <dbReference type="PROSITE-ProRule" id="PRU00076"/>
    </source>
</evidence>
<evidence type="ECO:0000313" key="16">
    <source>
        <dbReference type="Proteomes" id="UP000001554"/>
    </source>
</evidence>
<dbReference type="SUPFAM" id="SSF101898">
    <property type="entry name" value="NHL repeat"/>
    <property type="match status" value="1"/>
</dbReference>
<dbReference type="FunFam" id="1.10.530.10:FF:000026">
    <property type="entry name" value="Lysozyme g"/>
    <property type="match status" value="1"/>
</dbReference>
<proteinExistence type="inferred from homology"/>
<feature type="disulfide bond" evidence="12">
    <location>
        <begin position="456"/>
        <end position="466"/>
    </location>
</feature>
<comment type="similarity">
    <text evidence="2">Belongs to the glycosyl hydrolase 23 family.</text>
</comment>
<feature type="disulfide bond" evidence="12">
    <location>
        <begin position="376"/>
        <end position="385"/>
    </location>
</feature>
<reference evidence="16" key="1">
    <citation type="journal article" date="2020" name="Nat. Ecol. Evol.">
        <title>Deeply conserved synteny resolves early events in vertebrate evolution.</title>
        <authorList>
            <person name="Simakov O."/>
            <person name="Marletaz F."/>
            <person name="Yue J.X."/>
            <person name="O'Connell B."/>
            <person name="Jenkins J."/>
            <person name="Brandt A."/>
            <person name="Calef R."/>
            <person name="Tung C.H."/>
            <person name="Huang T.K."/>
            <person name="Schmutz J."/>
            <person name="Satoh N."/>
            <person name="Yu J.K."/>
            <person name="Putnam N.H."/>
            <person name="Green R.E."/>
            <person name="Rokhsar D.S."/>
        </authorList>
    </citation>
    <scope>NUCLEOTIDE SEQUENCE [LARGE SCALE GENOMIC DNA]</scope>
    <source>
        <strain evidence="16">S238N-H82</strain>
    </source>
</reference>
<feature type="region of interest" description="Disordered" evidence="13">
    <location>
        <begin position="972"/>
        <end position="1016"/>
    </location>
</feature>
<keyword evidence="5 12" id="KW-0245">EGF-like domain</keyword>
<dbReference type="GO" id="GO:0042803">
    <property type="term" value="F:protein homodimerization activity"/>
    <property type="evidence" value="ECO:0000318"/>
    <property type="project" value="GO_Central"/>
</dbReference>
<feature type="transmembrane region" description="Helical" evidence="14">
    <location>
        <begin position="50"/>
        <end position="75"/>
    </location>
</feature>
<dbReference type="GO" id="GO:0050839">
    <property type="term" value="F:cell adhesion molecule binding"/>
    <property type="evidence" value="ECO:0000318"/>
    <property type="project" value="GO_Central"/>
</dbReference>
<dbReference type="PROSITE" id="PS01186">
    <property type="entry name" value="EGF_2"/>
    <property type="match status" value="3"/>
</dbReference>
<evidence type="ECO:0000259" key="15">
    <source>
        <dbReference type="PROSITE" id="PS50026"/>
    </source>
</evidence>
<dbReference type="InterPro" id="IPR011042">
    <property type="entry name" value="6-blade_b-propeller_TolB-like"/>
</dbReference>
<evidence type="ECO:0000256" key="6">
    <source>
        <dbReference type="ARBA" id="ARBA00022638"/>
    </source>
</evidence>
<comment type="catalytic activity">
    <reaction evidence="1">
        <text>Hydrolysis of (1-&gt;4)-beta-linkages between N-acetylmuramic acid and N-acetyl-D-glucosamine residues in a peptidoglycan and between N-acetyl-D-glucosamine residues in chitodextrins.</text>
        <dbReference type="EC" id="3.2.1.17"/>
    </reaction>
</comment>
<evidence type="ECO:0000256" key="11">
    <source>
        <dbReference type="ARBA" id="ARBA00031262"/>
    </source>
</evidence>
<feature type="domain" description="EGF-like" evidence="15">
    <location>
        <begin position="452"/>
        <end position="485"/>
    </location>
</feature>
<sequence length="2768" mass="301078">MASPMEQPEEISLRDINFSDSNLDEKTDRRTELGPDVSAMKVSTSWSRRWKVATILLGALSLMLLVALIAIIALYESGDAGNTDQADKDGTKGVTTDVTPDVTSDVKCSTGHETPTPTVTPPPQSVTLSPPHPSDMPPTGVVPGQPVALQIPPGELGFYSMELPGLSEVSLELNTAGDVPADVAVYGCRGCTPTHVVYDVVQTSAASNVGRQKRATTTIDFPGQTFEGSWIFAVYNGAGQKLEGTISFVTTEASCPNDCSGHGECTDGICACVAGWTGDDCSIGLCEPADCSGNGACIAGSCRCFNGWQGSGCNTVYRPCPSDCSGQGSCNNVTGRCDCRTPYKGADCSELEPDPCEGGPNNCSDHGSWSGGRCVCLPGWTGQQCELPDCIPRDCNGRGVCTDGVCLCESGWRGEACQEGDCIPPDCNGNGACTEGTCRCFHGWQGVACDTQYRRCPSDCSGSGVCNNVTGVCSCESLSTGLDCSEKLCADCSLEHGSCEDGACICDEGWGGASCRQLLCNEVCGIRGTCVNGTCHCDQGWNGPDCSQDACNATCNDHGECLLINAEWGCTCYRGFIGTFCGTVAETNCADNLDDDGDMLVDCDDPDCCNDTACVNDPACSSAPPLEQLAAADTNISQAAGISFYDQVKFLFENGGVQQDVSPDAIDHERVAVVRGHVTTRDGSALPGVTVSLLNTPELGHTLTRADGGYEFALNGGNVDTLVFRRRNMIGTQRTVRPRVQLYNQVDPVAMIPVDTKVTEVDLQSSDIQVVEGTVVEDEAGSRKPVLMFEPGTGVTIAGKNGTQNETIERPRVRVTEYTVGDSGDEAMPAQLPAFTGYTYAVEMSLDEASVNGSTDVTFNQSLPFYVNNFLGFPVGSAVPTGYYDRSGGRWIASANGRVIQLLDSSDPAKASLDLHGNGQAANETVRDELGITDNELERLANLYNPGDTLWRVRIPHFTPWDCNWPYGPPPDGYGPGDNPPPPPPPNPCPGSGGGGGGSSGGKRRRKRASGNNRSNVIQGLDYWQQFFPSIPSGVDPGEHGPYPAVTANIYNEEEALEGAIIHGGELRSGGLTERPGEASIPVPGTGFRLMYSHKRQRGYKQVTRIPLIGEDVPPSLKAIRLEVTVAGKTVKKSLPPEPNLYEDFVWDGLDAYGREVKGRVIMQVRLGYEYGLVYYAVPSDFTQSFNRFSSADQTSRVSRAGRTVSYWTEREIPLTRSVLASDMAGWSLDIHHVYDGENGILHLGSGDSISVVDQTKVLETAVGSDTRAPVDCLSCGEGEGQQTQLRSPVALTTGPDGSVFIGDFNFIRRLWPNGTVTTVTRLQTSRPRYVYYLASSLKNNVIFVSDPDVRQIFKVETDKEGQSLAVVAGTGEKCPPWEDSCGDGGLATQATFSSLKGIAVGEEDTIFVVDNRRIREIGPDGYIDPFIGTNDLTKVSLSRGSELRNTQIAQVTLTWPTHIAVTRGGDELYIVDQDAVIRLRRDGRAQVIAGQQAFRPPEAGLNMEDTNARALNSRLVNPQGIAISQDGNILIAETDFQSLHRVRLLDPDGGIQLVVGKPSDCDCRQSSCDCFEQDGRLAAHSKLHTPTALTVTPDGTLYIADQGNYRIRKMRAHISQGLTGGHFIIPGTNPNQAYIFDFTGQHIQTVDVTNNRVLHEFDYNDDRQLTSILIPATNQTVSIDRDDNGTPHTIRAPYRQNLYLERDDEGLLSGVSDNSGQNIQLGYQNGGLLTSVQSPSGYRRMMAYSSTGSVLRQFDNQGVTKFYGRNFSSQATVLTTSTRLGEEELEVDESVPGITRTVVRVGGRKLRETRRNTADGTTSTVHADRSRVVLETAPHPVWGNQVPLVSRETVTLPTGELTTEYQYSAVLEDDNNPLTMTMYKTITKVNENEVASEEYYRDRMTKSYFLEPSRELVQRETWDELGRPILLEQPRQGLYNTTYFYNNDSSLPTRLGIGEKWVEYDYNDLGDITEERTSSGKTTFYVWNPKGQRTHMVTNAGRLFKFGYGSSGDLVSITMPSGAKHTLKTRVRPNAKDIVYLTPNSTQGTVMDTYDIDNRLVQKVMPGGKTVSYWYDASSRKTSEAFDATFICFLHHGDDENVDEIRRYENKMVKSIWFYEYNAHLTTRMFFVYDGDLDAQFLFSYGDRLTLTRIDETVYGRRKIVDIEYDEYNELRREGSFQYSNPTPWTEEVSDGTLTCTYTHDGYGRAVEHRCKIANRDVFVLSMSYNNSSLIAVQSVEVGGNVTVYSYGYDDDEQLLSVEENGNLRELYSYDLNGNRLWWVDHWGTNHTATYDDQDRIQTYDSETYNADDAGYITDKGLEHLNYDSMGQITSAEEEDRYRVLYSYDGLNRRVAMVETTTGEEERYFYGDPSNPFRVTTTVQDDQVTKLYYNKLNLVIAMETNDAMRYVMTDHLGTPIAVMDTSGNVIKHVTRNSFGTVLKDSGPDIPLSIGFAGGLIDPYSRLVHFTYRDYDADVGRWTARDPILFQSRQPNLYQYVFNNPVNMRDIHGLQADPCSGSGEPGGGPGGPGGPGGGPGDGQGGPGGPGDGPGDGPGGPGGPGDGSGLPGDGGPGDGSQPGKQPGSEGDYGDLTKVDATGASDATAKQDKLKISGEAASQKMAKTDKKNVDKYKDIIKKVAKEKNIDPAIIAAIISRETRGNTGILENGWGDGGNGWGLMQVDKNHHTPVGGATSIEHIRQGTDILIQSIKDIQKKFPKWTKEQQLKGGISAYNAGTGNVQTYENMDVGTTGNDYANDVVERAKWYNQNGF</sequence>
<evidence type="ECO:0000256" key="7">
    <source>
        <dbReference type="ARBA" id="ARBA00022737"/>
    </source>
</evidence>
<dbReference type="InterPro" id="IPR002049">
    <property type="entry name" value="LE_dom"/>
</dbReference>
<dbReference type="GO" id="GO:0042742">
    <property type="term" value="P:defense response to bacterium"/>
    <property type="evidence" value="ECO:0007669"/>
    <property type="project" value="UniProtKB-KW"/>
</dbReference>
<evidence type="ECO:0000256" key="3">
    <source>
        <dbReference type="ARBA" id="ARBA00012732"/>
    </source>
</evidence>
<dbReference type="Pfam" id="PF25023">
    <property type="entry name" value="TEN_YD-shell"/>
    <property type="match status" value="1"/>
</dbReference>
<dbReference type="Gene3D" id="2.120.10.30">
    <property type="entry name" value="TolB, C-terminal domain"/>
    <property type="match status" value="2"/>
</dbReference>
<dbReference type="InterPro" id="IPR051216">
    <property type="entry name" value="Teneurin"/>
</dbReference>
<keyword evidence="14" id="KW-0472">Membrane</keyword>
<dbReference type="PANTHER" id="PTHR11219:SF69">
    <property type="entry name" value="TENEURIN-A"/>
    <property type="match status" value="1"/>
</dbReference>
<evidence type="ECO:0000256" key="2">
    <source>
        <dbReference type="ARBA" id="ARBA00008902"/>
    </source>
</evidence>
<dbReference type="GO" id="GO:0009253">
    <property type="term" value="P:peptidoglycan catabolic process"/>
    <property type="evidence" value="ECO:0007669"/>
    <property type="project" value="InterPro"/>
</dbReference>
<dbReference type="PROSITE" id="PS00022">
    <property type="entry name" value="EGF_1"/>
    <property type="match status" value="4"/>
</dbReference>
<dbReference type="GeneID" id="118432805"/>
<keyword evidence="9 12" id="KW-1015">Disulfide bond</keyword>
<dbReference type="SUPFAM" id="SSF49464">
    <property type="entry name" value="Carboxypeptidase regulatory domain-like"/>
    <property type="match status" value="1"/>
</dbReference>
<dbReference type="Pfam" id="PF25021">
    <property type="entry name" value="TEN_NHL"/>
    <property type="match status" value="1"/>
</dbReference>
<keyword evidence="8" id="KW-0378">Hydrolase</keyword>
<dbReference type="Gene3D" id="2.10.25.10">
    <property type="entry name" value="Laminin"/>
    <property type="match status" value="5"/>
</dbReference>
<name>A0A9J7MFI7_BRAFL</name>
<dbReference type="InterPro" id="IPR000742">
    <property type="entry name" value="EGF"/>
</dbReference>
<dbReference type="GO" id="GO:0043005">
    <property type="term" value="C:neuron projection"/>
    <property type="evidence" value="ECO:0000318"/>
    <property type="project" value="GO_Central"/>
</dbReference>
<keyword evidence="16" id="KW-1185">Reference proteome</keyword>
<keyword evidence="14" id="KW-1133">Transmembrane helix</keyword>
<dbReference type="InterPro" id="IPR056822">
    <property type="entry name" value="TEN_NHL"/>
</dbReference>
<dbReference type="Gene3D" id="2.60.120.260">
    <property type="entry name" value="Galactose-binding domain-like"/>
    <property type="match status" value="1"/>
</dbReference>
<dbReference type="Gene3D" id="1.10.530.10">
    <property type="match status" value="1"/>
</dbReference>
<dbReference type="Pfam" id="PF25024">
    <property type="entry name" value="EGF_TEN"/>
    <property type="match status" value="1"/>
</dbReference>
<dbReference type="SMART" id="SM00181">
    <property type="entry name" value="EGF"/>
    <property type="match status" value="10"/>
</dbReference>
<dbReference type="Pfam" id="PF01464">
    <property type="entry name" value="SLT"/>
    <property type="match status" value="1"/>
</dbReference>
<feature type="disulfide bond" evidence="12">
    <location>
        <begin position="572"/>
        <end position="581"/>
    </location>
</feature>
<organism evidence="16 17">
    <name type="scientific">Branchiostoma floridae</name>
    <name type="common">Florida lancelet</name>
    <name type="synonym">Amphioxus</name>
    <dbReference type="NCBI Taxonomy" id="7739"/>
    <lineage>
        <taxon>Eukaryota</taxon>
        <taxon>Metazoa</taxon>
        <taxon>Chordata</taxon>
        <taxon>Cephalochordata</taxon>
        <taxon>Leptocardii</taxon>
        <taxon>Amphioxiformes</taxon>
        <taxon>Branchiostomatidae</taxon>
        <taxon>Branchiostoma</taxon>
    </lineage>
</organism>
<dbReference type="PRINTS" id="PR00749">
    <property type="entry name" value="LYSOZYMEG"/>
</dbReference>
<evidence type="ECO:0000256" key="9">
    <source>
        <dbReference type="ARBA" id="ARBA00023157"/>
    </source>
</evidence>
<dbReference type="InterPro" id="IPR057627">
    <property type="entry name" value="FN-plug_TEN1-4"/>
</dbReference>
<keyword evidence="6" id="KW-0081">Bacteriolytic enzyme</keyword>
<dbReference type="EC" id="3.2.1.17" evidence="3"/>
<evidence type="ECO:0000256" key="5">
    <source>
        <dbReference type="ARBA" id="ARBA00022536"/>
    </source>
</evidence>
<dbReference type="Gene3D" id="2.180.10.10">
    <property type="entry name" value="RHS repeat-associated core"/>
    <property type="match status" value="1"/>
</dbReference>
<gene>
    <name evidence="17" type="primary">LOC118432805</name>
</gene>
<protein>
    <recommendedName>
        <fullName evidence="4">Lysozyme g</fullName>
        <ecNumber evidence="3">3.2.1.17</ecNumber>
    </recommendedName>
    <alternativeName>
        <fullName evidence="11">1,4-beta-N-acetylmuramidase</fullName>
    </alternativeName>
</protein>
<feature type="compositionally biased region" description="Gly residues" evidence="13">
    <location>
        <begin position="991"/>
        <end position="1001"/>
    </location>
</feature>
<feature type="compositionally biased region" description="Pro residues" evidence="13">
    <location>
        <begin position="118"/>
        <end position="136"/>
    </location>
</feature>
<comment type="caution">
    <text evidence="12">Lacks conserved residue(s) required for the propagation of feature annotation.</text>
</comment>
<dbReference type="InterPro" id="IPR008258">
    <property type="entry name" value="Transglycosylase_SLT_dom_1"/>
</dbReference>
<evidence type="ECO:0000256" key="8">
    <source>
        <dbReference type="ARBA" id="ARBA00022801"/>
    </source>
</evidence>
<evidence type="ECO:0000256" key="13">
    <source>
        <dbReference type="SAM" id="MobiDB-lite"/>
    </source>
</evidence>
<reference evidence="17" key="2">
    <citation type="submission" date="2025-08" db="UniProtKB">
        <authorList>
            <consortium name="RefSeq"/>
        </authorList>
    </citation>
    <scope>IDENTIFICATION</scope>
    <source>
        <strain evidence="17">S238N-H82</strain>
        <tissue evidence="17">Testes</tissue>
    </source>
</reference>
<dbReference type="InterPro" id="IPR056820">
    <property type="entry name" value="TEN_TTR-like"/>
</dbReference>
<dbReference type="InterPro" id="IPR002152">
    <property type="entry name" value="Glyco_hydro_23"/>
</dbReference>
<feature type="compositionally biased region" description="Pro residues" evidence="13">
    <location>
        <begin position="972"/>
        <end position="989"/>
    </location>
</feature>
<keyword evidence="7" id="KW-0677">Repeat</keyword>
<evidence type="ECO:0000256" key="1">
    <source>
        <dbReference type="ARBA" id="ARBA00000632"/>
    </source>
</evidence>
<feature type="domain" description="EGF-like" evidence="15">
    <location>
        <begin position="547"/>
        <end position="582"/>
    </location>
</feature>
<feature type="domain" description="EGF-like" evidence="15">
    <location>
        <begin position="344"/>
        <end position="386"/>
    </location>
</feature>
<dbReference type="NCBIfam" id="TIGR03696">
    <property type="entry name" value="Rhs_assc_core"/>
    <property type="match status" value="1"/>
</dbReference>
<feature type="disulfide bond" evidence="12">
    <location>
        <begin position="551"/>
        <end position="561"/>
    </location>
</feature>
<evidence type="ECO:0000256" key="4">
    <source>
        <dbReference type="ARBA" id="ARBA00016485"/>
    </source>
</evidence>
<evidence type="ECO:0000313" key="17">
    <source>
        <dbReference type="RefSeq" id="XP_035700318.1"/>
    </source>
</evidence>
<dbReference type="Pfam" id="PF23106">
    <property type="entry name" value="EGF_Teneurin"/>
    <property type="match status" value="2"/>
</dbReference>
<dbReference type="GO" id="GO:0046982">
    <property type="term" value="F:protein heterodimerization activity"/>
    <property type="evidence" value="ECO:0000318"/>
    <property type="project" value="GO_Central"/>
</dbReference>
<evidence type="ECO:0000256" key="14">
    <source>
        <dbReference type="SAM" id="Phobius"/>
    </source>
</evidence>
<dbReference type="Pfam" id="PF24329">
    <property type="entry name" value="FN-plug_TEN1-4"/>
    <property type="match status" value="1"/>
</dbReference>
<dbReference type="FunFam" id="2.10.25.10:FF:000001">
    <property type="entry name" value="Tenascin C"/>
    <property type="match status" value="1"/>
</dbReference>
<dbReference type="GO" id="GO:0031640">
    <property type="term" value="P:killing of cells of another organism"/>
    <property type="evidence" value="ECO:0007669"/>
    <property type="project" value="UniProtKB-KW"/>
</dbReference>
<dbReference type="Proteomes" id="UP000001554">
    <property type="component" value="Chromosome 16"/>
</dbReference>
<dbReference type="InterPro" id="IPR022385">
    <property type="entry name" value="Rhs_assc_core"/>
</dbReference>
<dbReference type="Pfam" id="PF25020">
    <property type="entry name" value="TTR_TEN1-4"/>
    <property type="match status" value="1"/>
</dbReference>
<accession>A0A9J7MFI7</accession>
<dbReference type="PANTHER" id="PTHR11219">
    <property type="entry name" value="TENEURIN AND N-ACETYLGLUCOSAMINE-1-PHOSPHODIESTER ALPHA-N-ACETYLGLUCOSAMINIDASE"/>
    <property type="match status" value="1"/>
</dbReference>
<dbReference type="PROSITE" id="PS50026">
    <property type="entry name" value="EGF_3"/>
    <property type="match status" value="3"/>
</dbReference>
<keyword evidence="14" id="KW-0812">Transmembrane</keyword>
<keyword evidence="6" id="KW-0929">Antimicrobial</keyword>
<dbReference type="Gene3D" id="2.40.10.500">
    <property type="match status" value="1"/>
</dbReference>
<dbReference type="InterPro" id="IPR056823">
    <property type="entry name" value="TEN-like_YD-shell"/>
</dbReference>
<feature type="disulfide bond" evidence="12">
    <location>
        <begin position="475"/>
        <end position="484"/>
    </location>
</feature>
<dbReference type="GO" id="GO:0003796">
    <property type="term" value="F:lysozyme activity"/>
    <property type="evidence" value="ECO:0007669"/>
    <property type="project" value="UniProtKB-EC"/>
</dbReference>